<dbReference type="RefSeq" id="WP_132435453.1">
    <property type="nucleotide sequence ID" value="NZ_SLWK01000020.1"/>
</dbReference>
<dbReference type="InterPro" id="IPR050570">
    <property type="entry name" value="Cell_wall_metabolism_enzyme"/>
</dbReference>
<evidence type="ECO:0000313" key="3">
    <source>
        <dbReference type="Proteomes" id="UP000295221"/>
    </source>
</evidence>
<dbReference type="Proteomes" id="UP000295221">
    <property type="component" value="Unassembled WGS sequence"/>
</dbReference>
<proteinExistence type="predicted"/>
<dbReference type="SUPFAM" id="SSF51261">
    <property type="entry name" value="Duplicated hybrid motif"/>
    <property type="match status" value="1"/>
</dbReference>
<dbReference type="EMBL" id="SLWK01000020">
    <property type="protein sequence ID" value="TCO03642.1"/>
    <property type="molecule type" value="Genomic_DNA"/>
</dbReference>
<dbReference type="OrthoDB" id="9810477at2"/>
<feature type="domain" description="M23ase beta-sheet core" evidence="1">
    <location>
        <begin position="55"/>
        <end position="112"/>
    </location>
</feature>
<dbReference type="AlphaFoldDB" id="A0A4R2G7L1"/>
<dbReference type="Gene3D" id="2.70.70.10">
    <property type="entry name" value="Glucose Permease (Domain IIA)"/>
    <property type="match status" value="1"/>
</dbReference>
<evidence type="ECO:0000259" key="1">
    <source>
        <dbReference type="Pfam" id="PF01551"/>
    </source>
</evidence>
<comment type="caution">
    <text evidence="2">The sequence shown here is derived from an EMBL/GenBank/DDBJ whole genome shotgun (WGS) entry which is preliminary data.</text>
</comment>
<dbReference type="InterPro" id="IPR011055">
    <property type="entry name" value="Dup_hybrid_motif"/>
</dbReference>
<name>A0A4R2G7L1_9BACT</name>
<gene>
    <name evidence="2" type="ORF">EV194_12019</name>
</gene>
<accession>A0A4R2G7L1</accession>
<feature type="domain" description="M23ase beta-sheet core" evidence="1">
    <location>
        <begin position="142"/>
        <end position="171"/>
    </location>
</feature>
<dbReference type="InterPro" id="IPR016047">
    <property type="entry name" value="M23ase_b-sheet_dom"/>
</dbReference>
<dbReference type="PANTHER" id="PTHR21666:SF285">
    <property type="entry name" value="M23 FAMILY METALLOPEPTIDASE"/>
    <property type="match status" value="1"/>
</dbReference>
<organism evidence="2 3">
    <name type="scientific">Natronoflexus pectinivorans</name>
    <dbReference type="NCBI Taxonomy" id="682526"/>
    <lineage>
        <taxon>Bacteria</taxon>
        <taxon>Pseudomonadati</taxon>
        <taxon>Bacteroidota</taxon>
        <taxon>Bacteroidia</taxon>
        <taxon>Marinilabiliales</taxon>
        <taxon>Marinilabiliaceae</taxon>
        <taxon>Natronoflexus</taxon>
    </lineage>
</organism>
<dbReference type="Pfam" id="PF01551">
    <property type="entry name" value="Peptidase_M23"/>
    <property type="match status" value="2"/>
</dbReference>
<keyword evidence="3" id="KW-1185">Reference proteome</keyword>
<sequence length="577" mass="65239">MARCTGLILIIISALYISTPLSRAQYQYPQWDFHMPLDIDLVVSGSFGELRGSHFHSGVDFTTHGKTGLPIFAIDDGYVFRIAVSPVGFGKAIYVNHPNGFSSVYAHVEWFSERIEEIVTNIQYQKESFAIDESFAPGEIPVKRGELIAYSGNSGSSGGPHLHFEIRETDTQKPINVHFFDFPVKDDVPPHIEAVVIYPLDEQSRINGKNEPLYLPVVFHSGRFHLRGNPAIEASGQIGVGIETLDYFTGSWRKCGVYSIQLHVDEQPWFKSRLDGFLFSQTRYLNSHIDFKRRRTHRQVIQKSFLDENNQLDIYQTGATRGVVAMTPGETRQFHYRVKDAAGNLSQLIFNIRGTTPPRMPEVSAAPKMETLHPARAWSSSFGDFAVSFPANSFYTRVEAEFQINPNPGVGIGQHFSMLNENIPIHQFFEITLPIPDQYITHQRLTAARIGNNGSLIYAGGTRRGNQMVVRTRDAGTYFLVVDETPPTLRILNIPAGRNYSNRDAIRVDIRDNFSGIASYRATINGEWALFEYDPKNNLLIGFFDKFRINKDQRHTLEIVATDNVGNETRLSTDFIY</sequence>
<reference evidence="2 3" key="1">
    <citation type="submission" date="2019-03" db="EMBL/GenBank/DDBJ databases">
        <title>Genomic Encyclopedia of Type Strains, Phase IV (KMG-IV): sequencing the most valuable type-strain genomes for metagenomic binning, comparative biology and taxonomic classification.</title>
        <authorList>
            <person name="Goeker M."/>
        </authorList>
    </citation>
    <scope>NUCLEOTIDE SEQUENCE [LARGE SCALE GENOMIC DNA]</scope>
    <source>
        <strain evidence="2 3">DSM 24179</strain>
    </source>
</reference>
<evidence type="ECO:0000313" key="2">
    <source>
        <dbReference type="EMBL" id="TCO03642.1"/>
    </source>
</evidence>
<dbReference type="PANTHER" id="PTHR21666">
    <property type="entry name" value="PEPTIDASE-RELATED"/>
    <property type="match status" value="1"/>
</dbReference>
<protein>
    <submittedName>
        <fullName evidence="2">Peptidase M23-like protein</fullName>
    </submittedName>
</protein>
<dbReference type="GO" id="GO:0004222">
    <property type="term" value="F:metalloendopeptidase activity"/>
    <property type="evidence" value="ECO:0007669"/>
    <property type="project" value="TreeGrafter"/>
</dbReference>
<dbReference type="CDD" id="cd12797">
    <property type="entry name" value="M23_peptidase"/>
    <property type="match status" value="1"/>
</dbReference>